<dbReference type="PANTHER" id="PTHR43235">
    <property type="entry name" value="GLUTAMINE AMIDOTRANSFERASE PB2B2.05-RELATED"/>
    <property type="match status" value="1"/>
</dbReference>
<dbReference type="InterPro" id="IPR029062">
    <property type="entry name" value="Class_I_gatase-like"/>
</dbReference>
<name>A0ABX2ZWW6_9BACI</name>
<dbReference type="Proteomes" id="UP000094580">
    <property type="component" value="Unassembled WGS sequence"/>
</dbReference>
<dbReference type="EMBL" id="MDKC01000003">
    <property type="protein sequence ID" value="ODG93145.1"/>
    <property type="molecule type" value="Genomic_DNA"/>
</dbReference>
<dbReference type="CDD" id="cd01745">
    <property type="entry name" value="GATase1_2"/>
    <property type="match status" value="1"/>
</dbReference>
<keyword evidence="2" id="KW-1185">Reference proteome</keyword>
<evidence type="ECO:0000313" key="2">
    <source>
        <dbReference type="Proteomes" id="UP000094580"/>
    </source>
</evidence>
<proteinExistence type="predicted"/>
<comment type="caution">
    <text evidence="1">The sequence shown here is derived from an EMBL/GenBank/DDBJ whole genome shotgun (WGS) entry which is preliminary data.</text>
</comment>
<dbReference type="SUPFAM" id="SSF52317">
    <property type="entry name" value="Class I glutamine amidotransferase-like"/>
    <property type="match status" value="1"/>
</dbReference>
<evidence type="ECO:0000313" key="1">
    <source>
        <dbReference type="EMBL" id="ODG93145.1"/>
    </source>
</evidence>
<dbReference type="Gene3D" id="3.40.50.880">
    <property type="match status" value="1"/>
</dbReference>
<dbReference type="RefSeq" id="WP_069032760.1">
    <property type="nucleotide sequence ID" value="NZ_MDKC01000003.1"/>
</dbReference>
<dbReference type="InterPro" id="IPR011697">
    <property type="entry name" value="Peptidase_C26"/>
</dbReference>
<sequence>MTKPIIGITTSYVKHNNNMEGVYIHQDYHQAIERGGGIPLLLPTISDPDAINCYVNLCDGFIFSGGEDLDPVFFGQDPHPKIGFFKTDRDEFELTLFHAVRKTGKPIFGVCRGLQLINVACGGTLIQDIETHCSHMMRHEQTVPRSLPFHTVSIRESKLHEIIGTNEIKVNSLHHQAIDELGDGLVITARSNDGIIEAIEGSDDPYLVAVQWHPESMSEKHETMQRLFDTLIKTACEKRERVVHKSE</sequence>
<organism evidence="1 2">
    <name type="scientific">Gottfriedia luciferensis</name>
    <dbReference type="NCBI Taxonomy" id="178774"/>
    <lineage>
        <taxon>Bacteria</taxon>
        <taxon>Bacillati</taxon>
        <taxon>Bacillota</taxon>
        <taxon>Bacilli</taxon>
        <taxon>Bacillales</taxon>
        <taxon>Bacillaceae</taxon>
        <taxon>Gottfriedia</taxon>
    </lineage>
</organism>
<dbReference type="InterPro" id="IPR044668">
    <property type="entry name" value="PuuD-like"/>
</dbReference>
<evidence type="ECO:0008006" key="3">
    <source>
        <dbReference type="Google" id="ProtNLM"/>
    </source>
</evidence>
<dbReference type="PANTHER" id="PTHR43235:SF1">
    <property type="entry name" value="GLUTAMINE AMIDOTRANSFERASE PB2B2.05-RELATED"/>
    <property type="match status" value="1"/>
</dbReference>
<dbReference type="PROSITE" id="PS51273">
    <property type="entry name" value="GATASE_TYPE_1"/>
    <property type="match status" value="1"/>
</dbReference>
<accession>A0ABX2ZWW6</accession>
<reference evidence="1 2" key="1">
    <citation type="submission" date="2016-07" db="EMBL/GenBank/DDBJ databases">
        <authorList>
            <person name="Townsley L."/>
            <person name="Shank E.A."/>
        </authorList>
    </citation>
    <scope>NUCLEOTIDE SEQUENCE [LARGE SCALE GENOMIC DNA]</scope>
    <source>
        <strain evidence="1 2">CH01</strain>
    </source>
</reference>
<dbReference type="Pfam" id="PF07722">
    <property type="entry name" value="Peptidase_C26"/>
    <property type="match status" value="1"/>
</dbReference>
<protein>
    <recommendedName>
        <fullName evidence="3">Gamma-glutamyl-gamma-aminobutyrate hydrolase</fullName>
    </recommendedName>
</protein>
<gene>
    <name evidence="1" type="ORF">BED47_16700</name>
</gene>